<evidence type="ECO:0000259" key="4">
    <source>
        <dbReference type="Pfam" id="PF24883"/>
    </source>
</evidence>
<dbReference type="GeneID" id="63774801"/>
<keyword evidence="1" id="KW-0677">Repeat</keyword>
<evidence type="ECO:0000256" key="1">
    <source>
        <dbReference type="ARBA" id="ARBA00022737"/>
    </source>
</evidence>
<organism evidence="5 6">
    <name type="scientific">Pseudomassariella vexata</name>
    <dbReference type="NCBI Taxonomy" id="1141098"/>
    <lineage>
        <taxon>Eukaryota</taxon>
        <taxon>Fungi</taxon>
        <taxon>Dikarya</taxon>
        <taxon>Ascomycota</taxon>
        <taxon>Pezizomycotina</taxon>
        <taxon>Sordariomycetes</taxon>
        <taxon>Xylariomycetidae</taxon>
        <taxon>Amphisphaeriales</taxon>
        <taxon>Pseudomassariaceae</taxon>
        <taxon>Pseudomassariella</taxon>
    </lineage>
</organism>
<dbReference type="InterPro" id="IPR015943">
    <property type="entry name" value="WD40/YVTN_repeat-like_dom_sf"/>
</dbReference>
<feature type="region of interest" description="Disordered" evidence="2">
    <location>
        <begin position="1"/>
        <end position="42"/>
    </location>
</feature>
<evidence type="ECO:0000259" key="3">
    <source>
        <dbReference type="Pfam" id="PF22939"/>
    </source>
</evidence>
<dbReference type="Gene3D" id="2.130.10.10">
    <property type="entry name" value="YVTN repeat-like/Quinoprotein amine dehydrogenase"/>
    <property type="match status" value="1"/>
</dbReference>
<feature type="compositionally biased region" description="Polar residues" evidence="2">
    <location>
        <begin position="1"/>
        <end position="10"/>
    </location>
</feature>
<dbReference type="InterPro" id="IPR056884">
    <property type="entry name" value="NPHP3-like_N"/>
</dbReference>
<evidence type="ECO:0000313" key="5">
    <source>
        <dbReference type="EMBL" id="ORY61680.1"/>
    </source>
</evidence>
<dbReference type="InterPro" id="IPR054471">
    <property type="entry name" value="GPIID_WHD"/>
</dbReference>
<feature type="domain" description="GPI inositol-deacylase winged helix" evidence="3">
    <location>
        <begin position="390"/>
        <end position="457"/>
    </location>
</feature>
<gene>
    <name evidence="5" type="ORF">BCR38DRAFT_411531</name>
</gene>
<dbReference type="Pfam" id="PF24883">
    <property type="entry name" value="NPHP3_N"/>
    <property type="match status" value="1"/>
</dbReference>
<accession>A0A1Y2DQY6</accession>
<dbReference type="OrthoDB" id="1658288at2759"/>
<dbReference type="RefSeq" id="XP_040713757.1">
    <property type="nucleotide sequence ID" value="XM_040858589.1"/>
</dbReference>
<dbReference type="SUPFAM" id="SSF52540">
    <property type="entry name" value="P-loop containing nucleoside triphosphate hydrolases"/>
    <property type="match status" value="1"/>
</dbReference>
<evidence type="ECO:0000313" key="6">
    <source>
        <dbReference type="Proteomes" id="UP000193689"/>
    </source>
</evidence>
<dbReference type="SUPFAM" id="SSF50978">
    <property type="entry name" value="WD40 repeat-like"/>
    <property type="match status" value="1"/>
</dbReference>
<evidence type="ECO:0008006" key="7">
    <source>
        <dbReference type="Google" id="ProtNLM"/>
    </source>
</evidence>
<dbReference type="Proteomes" id="UP000193689">
    <property type="component" value="Unassembled WGS sequence"/>
</dbReference>
<dbReference type="InterPro" id="IPR036322">
    <property type="entry name" value="WD40_repeat_dom_sf"/>
</dbReference>
<comment type="caution">
    <text evidence="5">The sequence shown here is derived from an EMBL/GenBank/DDBJ whole genome shotgun (WGS) entry which is preliminary data.</text>
</comment>
<name>A0A1Y2DQY6_9PEZI</name>
<feature type="domain" description="Nephrocystin 3-like N-terminal" evidence="4">
    <location>
        <begin position="128"/>
        <end position="272"/>
    </location>
</feature>
<evidence type="ECO:0000256" key="2">
    <source>
        <dbReference type="SAM" id="MobiDB-lite"/>
    </source>
</evidence>
<sequence>MILLTNARNGSGNGLRSKEAQRLSRHQRRQTYPPRKPRLTTQRASPINGTILPYRALPIPLCTRAAESQERALSDIYGQLAVSEKSLSQQRKNSQDRREDLKLVNSLLGVSCPPEEELVAGRSVRKQGTCEDFVSSNEFRQWRGIDSSQIFWAHAPPGSGKSTLCSLVIDRLLDEGHICAYYFFKHEDQQKKTLSRMLRYLAHQVAARVPAACRALADLARAGVRVQNADTFTIWKRLYLSILSDVEGPEIFWVIDGIDESESSRQLIDLVVATSGFKITLRAVQRAGKKTRVVDMSLPVNENDIRAVVAEEIDYLPCDETFKIETVAEITKRAHSNFLWASLVFKRVANCRRQEQVKKVLLTTPDGMDKLYSRMLDVIAGLDMPEDVVLASIFLSWAMYAKTPLTVEELSEPYITELNSIMDLKHTVNEVCGQFVTVNTHNRVTLVHHSAHEYLRRHTHHPFSLEPQKSHEEMFGKCLIALCDKDLRSKIHTLKVPQFLRYAATSWAFHLEGCSIQSDRVLNGLVRFLNGPFPLSWIQYLSMTGHLSELTGVSRRLTAFAKRQKADANKPPMLHRLSDLSPIETWATDLMKIPPKFGRNLTEDPDLIYRCIPALSPSSSVISQKYASNPATTLSISGISNDDWDDCLARVSVSSGKAVRLASSAMHLAVATDIPRGTITLWDTSMFLECKVFNIRQRIISMVFNDSGSLLACCGISQTKVWNVKDGTLALTTNNPYQERAIEFRFDDSDCLFMVTDIRRVYKLPMGTETSLPCSWVQLSPFTMVETGVPEGVWLGTPTSVAFNSDCSQLAVVYKAFNSGV</sequence>
<protein>
    <recommendedName>
        <fullName evidence="7">NACHT domain-containing protein</fullName>
    </recommendedName>
</protein>
<dbReference type="Gene3D" id="3.40.50.300">
    <property type="entry name" value="P-loop containing nucleotide triphosphate hydrolases"/>
    <property type="match status" value="1"/>
</dbReference>
<dbReference type="Pfam" id="PF22939">
    <property type="entry name" value="WHD_GPIID"/>
    <property type="match status" value="1"/>
</dbReference>
<dbReference type="STRING" id="1141098.A0A1Y2DQY6"/>
<keyword evidence="6" id="KW-1185">Reference proteome</keyword>
<dbReference type="AlphaFoldDB" id="A0A1Y2DQY6"/>
<dbReference type="InParanoid" id="A0A1Y2DQY6"/>
<proteinExistence type="predicted"/>
<dbReference type="PANTHER" id="PTHR10039">
    <property type="entry name" value="AMELOGENIN"/>
    <property type="match status" value="1"/>
</dbReference>
<dbReference type="EMBL" id="MCFJ01000010">
    <property type="protein sequence ID" value="ORY61680.1"/>
    <property type="molecule type" value="Genomic_DNA"/>
</dbReference>
<reference evidence="5 6" key="1">
    <citation type="submission" date="2016-07" db="EMBL/GenBank/DDBJ databases">
        <title>Pervasive Adenine N6-methylation of Active Genes in Fungi.</title>
        <authorList>
            <consortium name="DOE Joint Genome Institute"/>
            <person name="Mondo S.J."/>
            <person name="Dannebaum R.O."/>
            <person name="Kuo R.C."/>
            <person name="Labutti K."/>
            <person name="Haridas S."/>
            <person name="Kuo A."/>
            <person name="Salamov A."/>
            <person name="Ahrendt S.R."/>
            <person name="Lipzen A."/>
            <person name="Sullivan W."/>
            <person name="Andreopoulos W.B."/>
            <person name="Clum A."/>
            <person name="Lindquist E."/>
            <person name="Daum C."/>
            <person name="Ramamoorthy G.K."/>
            <person name="Gryganskyi A."/>
            <person name="Culley D."/>
            <person name="Magnuson J.K."/>
            <person name="James T.Y."/>
            <person name="O'Malley M.A."/>
            <person name="Stajich J.E."/>
            <person name="Spatafora J.W."/>
            <person name="Visel A."/>
            <person name="Grigoriev I.V."/>
        </authorList>
    </citation>
    <scope>NUCLEOTIDE SEQUENCE [LARGE SCALE GENOMIC DNA]</scope>
    <source>
        <strain evidence="5 6">CBS 129021</strain>
    </source>
</reference>
<dbReference type="InterPro" id="IPR027417">
    <property type="entry name" value="P-loop_NTPase"/>
</dbReference>